<organism evidence="1 2">
    <name type="scientific">Catharanthus roseus</name>
    <name type="common">Madagascar periwinkle</name>
    <name type="synonym">Vinca rosea</name>
    <dbReference type="NCBI Taxonomy" id="4058"/>
    <lineage>
        <taxon>Eukaryota</taxon>
        <taxon>Viridiplantae</taxon>
        <taxon>Streptophyta</taxon>
        <taxon>Embryophyta</taxon>
        <taxon>Tracheophyta</taxon>
        <taxon>Spermatophyta</taxon>
        <taxon>Magnoliopsida</taxon>
        <taxon>eudicotyledons</taxon>
        <taxon>Gunneridae</taxon>
        <taxon>Pentapetalae</taxon>
        <taxon>asterids</taxon>
        <taxon>lamiids</taxon>
        <taxon>Gentianales</taxon>
        <taxon>Apocynaceae</taxon>
        <taxon>Rauvolfioideae</taxon>
        <taxon>Vinceae</taxon>
        <taxon>Catharanthinae</taxon>
        <taxon>Catharanthus</taxon>
    </lineage>
</organism>
<reference evidence="2" key="1">
    <citation type="journal article" date="2023" name="Nat. Plants">
        <title>Single-cell RNA sequencing provides a high-resolution roadmap for understanding the multicellular compartmentation of specialized metabolism.</title>
        <authorList>
            <person name="Sun S."/>
            <person name="Shen X."/>
            <person name="Li Y."/>
            <person name="Li Y."/>
            <person name="Wang S."/>
            <person name="Li R."/>
            <person name="Zhang H."/>
            <person name="Shen G."/>
            <person name="Guo B."/>
            <person name="Wei J."/>
            <person name="Xu J."/>
            <person name="St-Pierre B."/>
            <person name="Chen S."/>
            <person name="Sun C."/>
        </authorList>
    </citation>
    <scope>NUCLEOTIDE SEQUENCE [LARGE SCALE GENOMIC DNA]</scope>
</reference>
<dbReference type="Proteomes" id="UP001060085">
    <property type="component" value="Linkage Group LG04"/>
</dbReference>
<protein>
    <submittedName>
        <fullName evidence="1">Uncharacterized protein</fullName>
    </submittedName>
</protein>
<proteinExistence type="predicted"/>
<sequence length="171" mass="18652">MKGQKKLKTPKLSTIQDLPSTVGLALLCTVGHHQKSLLVQKPNGDRRGILVSANPTVGFNSSSTFDFVASKSSKLVSLDSSICNLDNRSVLDPIRSSPSSSSIFQAKSCNFFSNKVNFTLWPSSILLAIVLVTSPCNNSTDSYMKTATEKPVNVTFYNCQYQNPNCPLMRV</sequence>
<keyword evidence="2" id="KW-1185">Reference proteome</keyword>
<evidence type="ECO:0000313" key="2">
    <source>
        <dbReference type="Proteomes" id="UP001060085"/>
    </source>
</evidence>
<accession>A0ACC0B494</accession>
<name>A0ACC0B494_CATRO</name>
<evidence type="ECO:0000313" key="1">
    <source>
        <dbReference type="EMBL" id="KAI5667467.1"/>
    </source>
</evidence>
<dbReference type="EMBL" id="CM044704">
    <property type="protein sequence ID" value="KAI5667467.1"/>
    <property type="molecule type" value="Genomic_DNA"/>
</dbReference>
<gene>
    <name evidence="1" type="ORF">M9H77_17320</name>
</gene>
<comment type="caution">
    <text evidence="1">The sequence shown here is derived from an EMBL/GenBank/DDBJ whole genome shotgun (WGS) entry which is preliminary data.</text>
</comment>